<reference evidence="3" key="1">
    <citation type="submission" date="2014-09" db="EMBL/GenBank/DDBJ databases">
        <authorList>
            <person name="Mudge J."/>
            <person name="Ramaraj T."/>
            <person name="Lindquist I.E."/>
            <person name="Bharti A.K."/>
            <person name="Sundararajan A."/>
            <person name="Cameron C.T."/>
            <person name="Woodward J.E."/>
            <person name="May G.D."/>
            <person name="Brubaker C."/>
            <person name="Broadhvest J."/>
            <person name="Wilkins T.A."/>
        </authorList>
    </citation>
    <scope>NUCLEOTIDE SEQUENCE</scope>
    <source>
        <strain evidence="3">cv. AKA8401</strain>
    </source>
</reference>
<evidence type="ECO:0000256" key="1">
    <source>
        <dbReference type="SAM" id="MobiDB-lite"/>
    </source>
</evidence>
<dbReference type="Proteomes" id="UP000032142">
    <property type="component" value="Unassembled WGS sequence"/>
</dbReference>
<sequence>MPKTKPKVKNHKRNKTEPSPKQP</sequence>
<proteinExistence type="predicted"/>
<gene>
    <name evidence="2" type="ORF">F383_26002</name>
</gene>
<organism evidence="2 3">
    <name type="scientific">Gossypium arboreum</name>
    <name type="common">Tree cotton</name>
    <name type="synonym">Gossypium nanking</name>
    <dbReference type="NCBI Taxonomy" id="29729"/>
    <lineage>
        <taxon>Eukaryota</taxon>
        <taxon>Viridiplantae</taxon>
        <taxon>Streptophyta</taxon>
        <taxon>Embryophyta</taxon>
        <taxon>Tracheophyta</taxon>
        <taxon>Spermatophyta</taxon>
        <taxon>Magnoliopsida</taxon>
        <taxon>eudicotyledons</taxon>
        <taxon>Gunneridae</taxon>
        <taxon>Pentapetalae</taxon>
        <taxon>rosids</taxon>
        <taxon>malvids</taxon>
        <taxon>Malvales</taxon>
        <taxon>Malvaceae</taxon>
        <taxon>Malvoideae</taxon>
        <taxon>Gossypium</taxon>
    </lineage>
</organism>
<feature type="compositionally biased region" description="Basic residues" evidence="1">
    <location>
        <begin position="1"/>
        <end position="14"/>
    </location>
</feature>
<protein>
    <submittedName>
        <fullName evidence="2">Uncharacterized protein</fullName>
    </submittedName>
</protein>
<dbReference type="EMBL" id="KN415218">
    <property type="protein sequence ID" value="KHG20241.1"/>
    <property type="molecule type" value="Genomic_DNA"/>
</dbReference>
<keyword evidence="3" id="KW-1185">Reference proteome</keyword>
<name>A0A0B0PA38_GOSAR</name>
<dbReference type="AlphaFoldDB" id="A0A0B0PA38"/>
<accession>A0A0B0PA38</accession>
<evidence type="ECO:0000313" key="2">
    <source>
        <dbReference type="EMBL" id="KHG20241.1"/>
    </source>
</evidence>
<evidence type="ECO:0000313" key="3">
    <source>
        <dbReference type="Proteomes" id="UP000032142"/>
    </source>
</evidence>
<feature type="region of interest" description="Disordered" evidence="1">
    <location>
        <begin position="1"/>
        <end position="23"/>
    </location>
</feature>